<evidence type="ECO:0000313" key="1">
    <source>
        <dbReference type="EMBL" id="KKL04765.1"/>
    </source>
</evidence>
<organism evidence="1">
    <name type="scientific">marine sediment metagenome</name>
    <dbReference type="NCBI Taxonomy" id="412755"/>
    <lineage>
        <taxon>unclassified sequences</taxon>
        <taxon>metagenomes</taxon>
        <taxon>ecological metagenomes</taxon>
    </lineage>
</organism>
<accession>A0A0F9A5M3</accession>
<protein>
    <submittedName>
        <fullName evidence="1">Uncharacterized protein</fullName>
    </submittedName>
</protein>
<comment type="caution">
    <text evidence="1">The sequence shown here is derived from an EMBL/GenBank/DDBJ whole genome shotgun (WGS) entry which is preliminary data.</text>
</comment>
<dbReference type="AlphaFoldDB" id="A0A0F9A5M3"/>
<sequence length="70" mass="8209">MPNSTFKGLFNYYQQTFELFTVATSERVAHGNFMSQLTKKTGKSWPILRFYFDGSVDNFSIDKIKEEKNE</sequence>
<dbReference type="EMBL" id="LAZR01044393">
    <property type="protein sequence ID" value="KKL04765.1"/>
    <property type="molecule type" value="Genomic_DNA"/>
</dbReference>
<gene>
    <name evidence="1" type="ORF">LCGC14_2612780</name>
</gene>
<reference evidence="1" key="1">
    <citation type="journal article" date="2015" name="Nature">
        <title>Complex archaea that bridge the gap between prokaryotes and eukaryotes.</title>
        <authorList>
            <person name="Spang A."/>
            <person name="Saw J.H."/>
            <person name="Jorgensen S.L."/>
            <person name="Zaremba-Niedzwiedzka K."/>
            <person name="Martijn J."/>
            <person name="Lind A.E."/>
            <person name="van Eijk R."/>
            <person name="Schleper C."/>
            <person name="Guy L."/>
            <person name="Ettema T.J."/>
        </authorList>
    </citation>
    <scope>NUCLEOTIDE SEQUENCE</scope>
</reference>
<proteinExistence type="predicted"/>
<name>A0A0F9A5M3_9ZZZZ</name>